<evidence type="ECO:0000256" key="1">
    <source>
        <dbReference type="ARBA" id="ARBA00008898"/>
    </source>
</evidence>
<gene>
    <name evidence="4" type="ORF">ACFQ08_15200</name>
</gene>
<dbReference type="SMART" id="SM00903">
    <property type="entry name" value="Flavin_Reduct"/>
    <property type="match status" value="1"/>
</dbReference>
<organism evidence="4 5">
    <name type="scientific">Streptosporangium algeriense</name>
    <dbReference type="NCBI Taxonomy" id="1682748"/>
    <lineage>
        <taxon>Bacteria</taxon>
        <taxon>Bacillati</taxon>
        <taxon>Actinomycetota</taxon>
        <taxon>Actinomycetes</taxon>
        <taxon>Streptosporangiales</taxon>
        <taxon>Streptosporangiaceae</taxon>
        <taxon>Streptosporangium</taxon>
    </lineage>
</organism>
<dbReference type="InterPro" id="IPR002563">
    <property type="entry name" value="Flavin_Rdtase-like_dom"/>
</dbReference>
<dbReference type="PANTHER" id="PTHR30466:SF11">
    <property type="entry name" value="FLAVIN-DEPENDENT MONOOXYGENASE, REDUCTASE SUBUNIT HSAB"/>
    <property type="match status" value="1"/>
</dbReference>
<dbReference type="GO" id="GO:0016491">
    <property type="term" value="F:oxidoreductase activity"/>
    <property type="evidence" value="ECO:0007669"/>
    <property type="project" value="UniProtKB-KW"/>
</dbReference>
<reference evidence="5" key="1">
    <citation type="journal article" date="2019" name="Int. J. Syst. Evol. Microbiol.">
        <title>The Global Catalogue of Microorganisms (GCM) 10K type strain sequencing project: providing services to taxonomists for standard genome sequencing and annotation.</title>
        <authorList>
            <consortium name="The Broad Institute Genomics Platform"/>
            <consortium name="The Broad Institute Genome Sequencing Center for Infectious Disease"/>
            <person name="Wu L."/>
            <person name="Ma J."/>
        </authorList>
    </citation>
    <scope>NUCLEOTIDE SEQUENCE [LARGE SCALE GENOMIC DNA]</scope>
    <source>
        <strain evidence="5">CCUG 62974</strain>
    </source>
</reference>
<dbReference type="InterPro" id="IPR012349">
    <property type="entry name" value="Split_barrel_FMN-bd"/>
</dbReference>
<accession>A0ABW3DSD6</accession>
<dbReference type="EMBL" id="JBHTHX010000463">
    <property type="protein sequence ID" value="MFD0885894.1"/>
    <property type="molecule type" value="Genomic_DNA"/>
</dbReference>
<comment type="caution">
    <text evidence="4">The sequence shown here is derived from an EMBL/GenBank/DDBJ whole genome shotgun (WGS) entry which is preliminary data.</text>
</comment>
<dbReference type="PANTHER" id="PTHR30466">
    <property type="entry name" value="FLAVIN REDUCTASE"/>
    <property type="match status" value="1"/>
</dbReference>
<protein>
    <submittedName>
        <fullName evidence="4">Flavin reductase family protein</fullName>
        <ecNumber evidence="4">1.-.-.-</ecNumber>
    </submittedName>
</protein>
<keyword evidence="5" id="KW-1185">Reference proteome</keyword>
<dbReference type="Pfam" id="PF01613">
    <property type="entry name" value="Flavin_Reduct"/>
    <property type="match status" value="1"/>
</dbReference>
<dbReference type="Proteomes" id="UP001597024">
    <property type="component" value="Unassembled WGS sequence"/>
</dbReference>
<feature type="domain" description="Flavin reductase like" evidence="3">
    <location>
        <begin position="16"/>
        <end position="159"/>
    </location>
</feature>
<name>A0ABW3DSD6_9ACTN</name>
<proteinExistence type="inferred from homology"/>
<evidence type="ECO:0000259" key="3">
    <source>
        <dbReference type="SMART" id="SM00903"/>
    </source>
</evidence>
<dbReference type="InterPro" id="IPR050268">
    <property type="entry name" value="NADH-dep_flavin_reductase"/>
</dbReference>
<sequence length="168" mass="18171">MNEPTSVDAHQYKTVLGHFCTGVTVVTAFDGDEPVGFTCQAFSALSLRPPQVLLCPQKTSTTWPRIRRSGRLAINMLGVGQREIGRRFARTGVDRFAGVGWRPSPAGAPLIDGTLAWLECHVVEEIDAGDHTIAVASVDELGVGQAEHPLLFFRGEFVGHEMKEAVSA</sequence>
<dbReference type="EC" id="1.-.-.-" evidence="4"/>
<evidence type="ECO:0000313" key="5">
    <source>
        <dbReference type="Proteomes" id="UP001597024"/>
    </source>
</evidence>
<dbReference type="Gene3D" id="2.30.110.10">
    <property type="entry name" value="Electron Transport, Fmn-binding Protein, Chain A"/>
    <property type="match status" value="1"/>
</dbReference>
<keyword evidence="2 4" id="KW-0560">Oxidoreductase</keyword>
<comment type="similarity">
    <text evidence="1">Belongs to the non-flavoprotein flavin reductase family.</text>
</comment>
<evidence type="ECO:0000256" key="2">
    <source>
        <dbReference type="ARBA" id="ARBA00023002"/>
    </source>
</evidence>
<evidence type="ECO:0000313" key="4">
    <source>
        <dbReference type="EMBL" id="MFD0885894.1"/>
    </source>
</evidence>
<dbReference type="SUPFAM" id="SSF50475">
    <property type="entry name" value="FMN-binding split barrel"/>
    <property type="match status" value="1"/>
</dbReference>